<dbReference type="RefSeq" id="WP_106263251.1">
    <property type="nucleotide sequence ID" value="NZ_PVTQ01000003.1"/>
</dbReference>
<feature type="chain" id="PRO_5015566266" evidence="2">
    <location>
        <begin position="23"/>
        <end position="255"/>
    </location>
</feature>
<comment type="caution">
    <text evidence="3">The sequence shown here is derived from an EMBL/GenBank/DDBJ whole genome shotgun (WGS) entry which is preliminary data.</text>
</comment>
<dbReference type="EMBL" id="PVTQ01000003">
    <property type="protein sequence ID" value="PRY91582.1"/>
    <property type="molecule type" value="Genomic_DNA"/>
</dbReference>
<protein>
    <submittedName>
        <fullName evidence="3">Putative secreted protein</fullName>
    </submittedName>
</protein>
<sequence length="255" mass="28002">MINRKIALALPLVALTAAPALAGSVGYWSNNGDSKAAAKRVVESTGQTYKDMNDLSYDSLKGLDVLWMTNRKSKKQDQEMIAASNAIKQWVREGGVLVYNDRNVRDAGQVLPGSENMKFVRHRKGDVDIVDDSTVVTRGLDNDSLDHRKVGTVGWVKKGSAPKGTKVIMTSESKSHRATEMTYAFGKGKVHYSTIPLDYYLKNVKHGFHDKYAKNLMKYGKKLHEISPVPLPATGAALLAALGGLGLMRRRKKTA</sequence>
<evidence type="ECO:0000256" key="1">
    <source>
        <dbReference type="SAM" id="Phobius"/>
    </source>
</evidence>
<gene>
    <name evidence="3" type="ORF">CLV74_103167</name>
</gene>
<keyword evidence="1" id="KW-0472">Membrane</keyword>
<organism evidence="3 4">
    <name type="scientific">Donghicola tyrosinivorans</name>
    <dbReference type="NCBI Taxonomy" id="1652492"/>
    <lineage>
        <taxon>Bacteria</taxon>
        <taxon>Pseudomonadati</taxon>
        <taxon>Pseudomonadota</taxon>
        <taxon>Alphaproteobacteria</taxon>
        <taxon>Rhodobacterales</taxon>
        <taxon>Roseobacteraceae</taxon>
        <taxon>Donghicola</taxon>
    </lineage>
</organism>
<feature type="signal peptide" evidence="2">
    <location>
        <begin position="1"/>
        <end position="22"/>
    </location>
</feature>
<keyword evidence="1" id="KW-0812">Transmembrane</keyword>
<proteinExistence type="predicted"/>
<keyword evidence="1" id="KW-1133">Transmembrane helix</keyword>
<reference evidence="3 4" key="1">
    <citation type="submission" date="2018-03" db="EMBL/GenBank/DDBJ databases">
        <title>Genomic Encyclopedia of Archaeal and Bacterial Type Strains, Phase II (KMG-II): from individual species to whole genera.</title>
        <authorList>
            <person name="Goeker M."/>
        </authorList>
    </citation>
    <scope>NUCLEOTIDE SEQUENCE [LARGE SCALE GENOMIC DNA]</scope>
    <source>
        <strain evidence="3 4">DSM 100212</strain>
    </source>
</reference>
<accession>A0A2T0WY10</accession>
<keyword evidence="2" id="KW-0732">Signal</keyword>
<evidence type="ECO:0000313" key="4">
    <source>
        <dbReference type="Proteomes" id="UP000238392"/>
    </source>
</evidence>
<evidence type="ECO:0000313" key="3">
    <source>
        <dbReference type="EMBL" id="PRY91582.1"/>
    </source>
</evidence>
<evidence type="ECO:0000256" key="2">
    <source>
        <dbReference type="SAM" id="SignalP"/>
    </source>
</evidence>
<feature type="transmembrane region" description="Helical" evidence="1">
    <location>
        <begin position="229"/>
        <end position="248"/>
    </location>
</feature>
<dbReference type="Proteomes" id="UP000238392">
    <property type="component" value="Unassembled WGS sequence"/>
</dbReference>
<dbReference type="InterPro" id="IPR022472">
    <property type="entry name" value="VPLPA-CTERM"/>
</dbReference>
<name>A0A2T0WY10_9RHOB</name>
<dbReference type="AlphaFoldDB" id="A0A2T0WY10"/>
<dbReference type="NCBIfam" id="TIGR03370">
    <property type="entry name" value="VPLPA-CTERM"/>
    <property type="match status" value="1"/>
</dbReference>
<keyword evidence="4" id="KW-1185">Reference proteome</keyword>